<dbReference type="Proteomes" id="UP000523447">
    <property type="component" value="Unassembled WGS sequence"/>
</dbReference>
<evidence type="ECO:0000313" key="2">
    <source>
        <dbReference type="Proteomes" id="UP000523447"/>
    </source>
</evidence>
<accession>A0A7X6RIZ8</accession>
<organism evidence="1 2">
    <name type="scientific">Nocardia veterana</name>
    <dbReference type="NCBI Taxonomy" id="132249"/>
    <lineage>
        <taxon>Bacteria</taxon>
        <taxon>Bacillati</taxon>
        <taxon>Actinomycetota</taxon>
        <taxon>Actinomycetes</taxon>
        <taxon>Mycobacteriales</taxon>
        <taxon>Nocardiaceae</taxon>
        <taxon>Nocardia</taxon>
    </lineage>
</organism>
<comment type="caution">
    <text evidence="1">The sequence shown here is derived from an EMBL/GenBank/DDBJ whole genome shotgun (WGS) entry which is preliminary data.</text>
</comment>
<sequence>MNGIVHPYSKDLYERDEAEDRVKVTRSDGEIGYFAANGRWLDGARFEADKHLCGWIMSPRHAHRLVVNPASH</sequence>
<dbReference type="EMBL" id="JAAXPE010000021">
    <property type="protein sequence ID" value="NKY87727.1"/>
    <property type="molecule type" value="Genomic_DNA"/>
</dbReference>
<keyword evidence="2" id="KW-1185">Reference proteome</keyword>
<protein>
    <submittedName>
        <fullName evidence="1">Uncharacterized protein</fullName>
    </submittedName>
</protein>
<gene>
    <name evidence="1" type="ORF">HGA07_19090</name>
</gene>
<evidence type="ECO:0000313" key="1">
    <source>
        <dbReference type="EMBL" id="NKY87727.1"/>
    </source>
</evidence>
<dbReference type="RefSeq" id="WP_040724216.1">
    <property type="nucleotide sequence ID" value="NZ_CAWPHS010000014.1"/>
</dbReference>
<dbReference type="AlphaFoldDB" id="A0A7X6RIZ8"/>
<proteinExistence type="predicted"/>
<reference evidence="1 2" key="1">
    <citation type="submission" date="2020-04" db="EMBL/GenBank/DDBJ databases">
        <title>MicrobeNet Type strains.</title>
        <authorList>
            <person name="Nicholson A.C."/>
        </authorList>
    </citation>
    <scope>NUCLEOTIDE SEQUENCE [LARGE SCALE GENOMIC DNA]</scope>
    <source>
        <strain evidence="1 2">DSM 44445</strain>
    </source>
</reference>
<name>A0A7X6RIZ8_9NOCA</name>